<dbReference type="SUPFAM" id="SSF56104">
    <property type="entry name" value="SAICAR synthase-like"/>
    <property type="match status" value="1"/>
</dbReference>
<comment type="similarity">
    <text evidence="1 4">Belongs to the inositol phosphokinase (IPK) family.</text>
</comment>
<dbReference type="GO" id="GO:0008440">
    <property type="term" value="F:inositol-1,4,5-trisphosphate 3-kinase activity"/>
    <property type="evidence" value="ECO:0007669"/>
    <property type="project" value="TreeGrafter"/>
</dbReference>
<keyword evidence="3 4" id="KW-0418">Kinase</keyword>
<evidence type="ECO:0000256" key="2">
    <source>
        <dbReference type="ARBA" id="ARBA00022679"/>
    </source>
</evidence>
<evidence type="ECO:0000256" key="1">
    <source>
        <dbReference type="ARBA" id="ARBA00007374"/>
    </source>
</evidence>
<dbReference type="GO" id="GO:0046854">
    <property type="term" value="P:phosphatidylinositol phosphate biosynthetic process"/>
    <property type="evidence" value="ECO:0007669"/>
    <property type="project" value="TreeGrafter"/>
</dbReference>
<dbReference type="GO" id="GO:0005737">
    <property type="term" value="C:cytoplasm"/>
    <property type="evidence" value="ECO:0007669"/>
    <property type="project" value="TreeGrafter"/>
</dbReference>
<evidence type="ECO:0000313" key="5">
    <source>
        <dbReference type="EMBL" id="RBR26730.1"/>
    </source>
</evidence>
<dbReference type="OrthoDB" id="338650at2759"/>
<dbReference type="InterPro" id="IPR005522">
    <property type="entry name" value="IPK"/>
</dbReference>
<dbReference type="GO" id="GO:0000824">
    <property type="term" value="F:inositol-1,4,5,6-tetrakisphosphate 3-kinase activity"/>
    <property type="evidence" value="ECO:0007669"/>
    <property type="project" value="TreeGrafter"/>
</dbReference>
<dbReference type="InterPro" id="IPR038286">
    <property type="entry name" value="IPK_sf"/>
</dbReference>
<dbReference type="EC" id="2.7.-.-" evidence="4"/>
<evidence type="ECO:0000256" key="3">
    <source>
        <dbReference type="ARBA" id="ARBA00022777"/>
    </source>
</evidence>
<accession>A0A366SDC6</accession>
<protein>
    <recommendedName>
        <fullName evidence="4">Kinase</fullName>
        <ecNumber evidence="4">2.7.-.-</ecNumber>
    </recommendedName>
</protein>
<dbReference type="PANTHER" id="PTHR12400">
    <property type="entry name" value="INOSITOL POLYPHOSPHATE KINASE"/>
    <property type="match status" value="1"/>
</dbReference>
<reference evidence="5 6" key="1">
    <citation type="submission" date="2018-06" db="EMBL/GenBank/DDBJ databases">
        <title>Fusarium incarnatum-equiseti species complex species 28.</title>
        <authorList>
            <person name="Gardiner D.M."/>
        </authorList>
    </citation>
    <scope>NUCLEOTIDE SEQUENCE [LARGE SCALE GENOMIC DNA]</scope>
    <source>
        <strain evidence="5 6">FIESC_28</strain>
    </source>
</reference>
<dbReference type="Pfam" id="PF03770">
    <property type="entry name" value="IPK"/>
    <property type="match status" value="1"/>
</dbReference>
<proteinExistence type="inferred from homology"/>
<dbReference type="GO" id="GO:0032958">
    <property type="term" value="P:inositol phosphate biosynthetic process"/>
    <property type="evidence" value="ECO:0007669"/>
    <property type="project" value="InterPro"/>
</dbReference>
<keyword evidence="6" id="KW-1185">Reference proteome</keyword>
<dbReference type="PANTHER" id="PTHR12400:SF103">
    <property type="entry name" value="INOSITOL POLYPHOSPHATE MULTIKINASE"/>
    <property type="match status" value="1"/>
</dbReference>
<evidence type="ECO:0000313" key="6">
    <source>
        <dbReference type="Proteomes" id="UP000253153"/>
    </source>
</evidence>
<dbReference type="GO" id="GO:0005634">
    <property type="term" value="C:nucleus"/>
    <property type="evidence" value="ECO:0007669"/>
    <property type="project" value="TreeGrafter"/>
</dbReference>
<name>A0A366SDC6_9HYPO</name>
<dbReference type="GeneID" id="41989960"/>
<dbReference type="AlphaFoldDB" id="A0A366SDC6"/>
<dbReference type="RefSeq" id="XP_031021321.1">
    <property type="nucleotide sequence ID" value="XM_031154664.1"/>
</dbReference>
<gene>
    <name evidence="5" type="ORF">FIESC28_00513</name>
</gene>
<keyword evidence="2 4" id="KW-0808">Transferase</keyword>
<dbReference type="Gene3D" id="3.30.470.160">
    <property type="entry name" value="Inositol polyphosphate kinase"/>
    <property type="match status" value="1"/>
</dbReference>
<comment type="caution">
    <text evidence="5">The sequence shown here is derived from an EMBL/GenBank/DDBJ whole genome shotgun (WGS) entry which is preliminary data.</text>
</comment>
<evidence type="ECO:0000256" key="4">
    <source>
        <dbReference type="RuleBase" id="RU363090"/>
    </source>
</evidence>
<dbReference type="EMBL" id="QKXC01000011">
    <property type="protein sequence ID" value="RBR26730.1"/>
    <property type="molecule type" value="Genomic_DNA"/>
</dbReference>
<organism evidence="5 6">
    <name type="scientific">Fusarium coffeatum</name>
    <dbReference type="NCBI Taxonomy" id="231269"/>
    <lineage>
        <taxon>Eukaryota</taxon>
        <taxon>Fungi</taxon>
        <taxon>Dikarya</taxon>
        <taxon>Ascomycota</taxon>
        <taxon>Pezizomycotina</taxon>
        <taxon>Sordariomycetes</taxon>
        <taxon>Hypocreomycetidae</taxon>
        <taxon>Hypocreales</taxon>
        <taxon>Nectriaceae</taxon>
        <taxon>Fusarium</taxon>
        <taxon>Fusarium incarnatum-equiseti species complex</taxon>
    </lineage>
</organism>
<dbReference type="Proteomes" id="UP000253153">
    <property type="component" value="Unassembled WGS sequence"/>
</dbReference>
<sequence>MMGSKQMPDRKELRNYNYAVAGHAGTLCTPDGELFIKPCTQSEIEFYESANERYPEFADIMPLFMGSLLLTDPTEATIDEAVAGVISHAGDLKTSKEEIVASVTEQVAHATETFQKEQQKEQKKEGGAAWVPAKDNKIKTDKAVVLDNASFGFKCPNILDVKLGIRLWADDAPEQKKQRFNKISAETTHGSLGFRIAGMRVYRGSEDASELDEENYKIYDKDYGRTTVKEENIVNEFRKFIFNKSAGIDEDLGKAVCTAFVRDLERVEEVLLKHESRMYSSSLLFCFEGDGQALRSAIEENNALIDAEAGIGQAARTTKRVDSGIALDDEDELDEDSDLEASLPQIYSLKLIDFAHAEWTPGQGPDENALTGVRSLLRIFKEMS</sequence>